<dbReference type="Proteomes" id="UP000032871">
    <property type="component" value="Unassembled WGS sequence"/>
</dbReference>
<evidence type="ECO:0000313" key="1">
    <source>
        <dbReference type="EMBL" id="EFU67055.1"/>
    </source>
</evidence>
<dbReference type="EMBL" id="AEPS01000011">
    <property type="protein sequence ID" value="EFU67055.1"/>
    <property type="molecule type" value="Genomic_DNA"/>
</dbReference>
<dbReference type="AlphaFoldDB" id="E6KZV8"/>
<organism evidence="1 2">
    <name type="scientific">Aggregatibacter segnis ATCC 33393</name>
    <dbReference type="NCBI Taxonomy" id="888057"/>
    <lineage>
        <taxon>Bacteria</taxon>
        <taxon>Pseudomonadati</taxon>
        <taxon>Pseudomonadota</taxon>
        <taxon>Gammaproteobacteria</taxon>
        <taxon>Pasteurellales</taxon>
        <taxon>Pasteurellaceae</taxon>
        <taxon>Aggregatibacter</taxon>
    </lineage>
</organism>
<evidence type="ECO:0000313" key="2">
    <source>
        <dbReference type="Proteomes" id="UP000032871"/>
    </source>
</evidence>
<reference evidence="1 2" key="1">
    <citation type="submission" date="2010-12" db="EMBL/GenBank/DDBJ databases">
        <authorList>
            <person name="Muzny D."/>
            <person name="Qin X."/>
            <person name="Deng J."/>
            <person name="Jiang H."/>
            <person name="Liu Y."/>
            <person name="Qu J."/>
            <person name="Song X.-Z."/>
            <person name="Zhang L."/>
            <person name="Thornton R."/>
            <person name="Coyle M."/>
            <person name="Francisco L."/>
            <person name="Jackson L."/>
            <person name="Javaid M."/>
            <person name="Korchina V."/>
            <person name="Kovar C."/>
            <person name="Mata R."/>
            <person name="Mathew T."/>
            <person name="Ngo R."/>
            <person name="Nguyen L."/>
            <person name="Nguyen N."/>
            <person name="Okwuonu G."/>
            <person name="Ongeri F."/>
            <person name="Pham C."/>
            <person name="Simmons D."/>
            <person name="Wilczek-Boney K."/>
            <person name="Hale W."/>
            <person name="Jakkamsetti A."/>
            <person name="Pham P."/>
            <person name="Ruth R."/>
            <person name="San Lucas F."/>
            <person name="Warren J."/>
            <person name="Zhang J."/>
            <person name="Zhao Z."/>
            <person name="Zhou C."/>
            <person name="Zhu D."/>
            <person name="Lee S."/>
            <person name="Bess C."/>
            <person name="Blankenburg K."/>
            <person name="Forbes L."/>
            <person name="Fu Q."/>
            <person name="Gubbala S."/>
            <person name="Hirani K."/>
            <person name="Jayaseelan J.C."/>
            <person name="Lara F."/>
            <person name="Munidasa M."/>
            <person name="Palculict T."/>
            <person name="Patil S."/>
            <person name="Pu L.-L."/>
            <person name="Saada N."/>
            <person name="Tang L."/>
            <person name="Weissenberger G."/>
            <person name="Zhu Y."/>
            <person name="Hemphill L."/>
            <person name="Shang Y."/>
            <person name="Youmans B."/>
            <person name="Ayvaz T."/>
            <person name="Ross M."/>
            <person name="Santibanez J."/>
            <person name="Aqrawi P."/>
            <person name="Gross S."/>
            <person name="Joshi V."/>
            <person name="Fowler G."/>
            <person name="Nazareth L."/>
            <person name="Reid J."/>
            <person name="Worley K."/>
            <person name="Petrosino J."/>
            <person name="Highlander S."/>
            <person name="Gibbs R."/>
        </authorList>
    </citation>
    <scope>NUCLEOTIDE SEQUENCE [LARGE SCALE GENOMIC DNA]</scope>
    <source>
        <strain evidence="1 2">ATCC 33393</strain>
    </source>
</reference>
<proteinExistence type="predicted"/>
<keyword evidence="2" id="KW-1185">Reference proteome</keyword>
<protein>
    <submittedName>
        <fullName evidence="1">Uncharacterized protein</fullName>
    </submittedName>
</protein>
<gene>
    <name evidence="1" type="ORF">HMPREF9064_1690</name>
</gene>
<dbReference type="OrthoDB" id="6866176at2"/>
<dbReference type="HOGENOM" id="CLU_1331032_0_0_6"/>
<sequence length="209" mass="24950">MLMNKNDMNLILQDVRKAYRFLADYQQRIIELITFIKKELDIEHYHHSIPNYCDPRSLYKIYNIEDGIGWRFLPMMNLTLLLHKTRSIPAGEEWQNHIKPNDLAFSIVIASDEDNDGELSPIDSKSEIHIYIYQCQKHKRKKDWYSDVWWNIEYPDFGTVTHYQDKSGEIEYQIYGESLDLSEMYDEESVRSTLDAFRKRASEKLGQEI</sequence>
<comment type="caution">
    <text evidence="1">The sequence shown here is derived from an EMBL/GenBank/DDBJ whole genome shotgun (WGS) entry which is preliminary data.</text>
</comment>
<accession>E6KZV8</accession>
<name>E6KZV8_9PAST</name>